<proteinExistence type="predicted"/>
<gene>
    <name evidence="2" type="ORF">LIER_33488</name>
</gene>
<dbReference type="PANTHER" id="PTHR13237:SF8">
    <property type="entry name" value="SOMETHING ABOUT SILENCING PROTEIN 10"/>
    <property type="match status" value="1"/>
</dbReference>
<feature type="region of interest" description="Disordered" evidence="1">
    <location>
        <begin position="20"/>
        <end position="83"/>
    </location>
</feature>
<comment type="caution">
    <text evidence="2">The sequence shown here is derived from an EMBL/GenBank/DDBJ whole genome shotgun (WGS) entry which is preliminary data.</text>
</comment>
<evidence type="ECO:0000256" key="1">
    <source>
        <dbReference type="SAM" id="MobiDB-lite"/>
    </source>
</evidence>
<keyword evidence="3" id="KW-1185">Reference proteome</keyword>
<dbReference type="AlphaFoldDB" id="A0AAV3S0B4"/>
<dbReference type="PANTHER" id="PTHR13237">
    <property type="entry name" value="SOMETHING ABOUT SILENCING PROTEIN 10-RELATED"/>
    <property type="match status" value="1"/>
</dbReference>
<organism evidence="2 3">
    <name type="scientific">Lithospermum erythrorhizon</name>
    <name type="common">Purple gromwell</name>
    <name type="synonym">Lithospermum officinale var. erythrorhizon</name>
    <dbReference type="NCBI Taxonomy" id="34254"/>
    <lineage>
        <taxon>Eukaryota</taxon>
        <taxon>Viridiplantae</taxon>
        <taxon>Streptophyta</taxon>
        <taxon>Embryophyta</taxon>
        <taxon>Tracheophyta</taxon>
        <taxon>Spermatophyta</taxon>
        <taxon>Magnoliopsida</taxon>
        <taxon>eudicotyledons</taxon>
        <taxon>Gunneridae</taxon>
        <taxon>Pentapetalae</taxon>
        <taxon>asterids</taxon>
        <taxon>lamiids</taxon>
        <taxon>Boraginales</taxon>
        <taxon>Boraginaceae</taxon>
        <taxon>Boraginoideae</taxon>
        <taxon>Lithospermeae</taxon>
        <taxon>Lithospermum</taxon>
    </lineage>
</organism>
<dbReference type="GO" id="GO:0032040">
    <property type="term" value="C:small-subunit processome"/>
    <property type="evidence" value="ECO:0007669"/>
    <property type="project" value="TreeGrafter"/>
</dbReference>
<dbReference type="InterPro" id="IPR007146">
    <property type="entry name" value="Sas10/Utp3/C1D"/>
</dbReference>
<feature type="region of interest" description="Disordered" evidence="1">
    <location>
        <begin position="137"/>
        <end position="160"/>
    </location>
</feature>
<dbReference type="Proteomes" id="UP001454036">
    <property type="component" value="Unassembled WGS sequence"/>
</dbReference>
<accession>A0AAV3S0B4</accession>
<feature type="compositionally biased region" description="Basic and acidic residues" evidence="1">
    <location>
        <begin position="20"/>
        <end position="33"/>
    </location>
</feature>
<reference evidence="2 3" key="1">
    <citation type="submission" date="2024-01" db="EMBL/GenBank/DDBJ databases">
        <title>The complete chloroplast genome sequence of Lithospermum erythrorhizon: insights into the phylogenetic relationship among Boraginaceae species and the maternal lineages of purple gromwells.</title>
        <authorList>
            <person name="Okada T."/>
            <person name="Watanabe K."/>
        </authorList>
    </citation>
    <scope>NUCLEOTIDE SEQUENCE [LARGE SCALE GENOMIC DNA]</scope>
</reference>
<name>A0AAV3S0B4_LITER</name>
<evidence type="ECO:0000313" key="3">
    <source>
        <dbReference type="Proteomes" id="UP001454036"/>
    </source>
</evidence>
<dbReference type="GO" id="GO:0000462">
    <property type="term" value="P:maturation of SSU-rRNA from tricistronic rRNA transcript (SSU-rRNA, 5.8S rRNA, LSU-rRNA)"/>
    <property type="evidence" value="ECO:0007669"/>
    <property type="project" value="TreeGrafter"/>
</dbReference>
<protein>
    <submittedName>
        <fullName evidence="2">RNA metabolism protein</fullName>
    </submittedName>
</protein>
<sequence length="303" mass="34594">MMNDEIDVFHKQRDVVPLDHPVFDLKNEDKDNDKDDEDNDEDRGSVAKILLQSRYVQSKTVDVEDDDDSEEEKHEHTFWGKNPGTYYNADTTNLEGDLTDEDALDIEEEALKMHKDKLKALSISIGDFGLHDIIENESNEEPTFEESLRSGKPTPKTFEGQQLNKDENAIYEKLKKDLTALTREEQMDVVYSSAPEIVGLLSELNNALEQRENKVDPLLCKVIEGKDGMRGGMHYLELRKLLLLSYCQAITFYLLLKSEGLSARDHPVIAQLLQMKTLMDKCYLVSHLPAKNVSLKIFSLTLT</sequence>
<evidence type="ECO:0000313" key="2">
    <source>
        <dbReference type="EMBL" id="GAA0186200.1"/>
    </source>
</evidence>
<dbReference type="EMBL" id="BAABME010013464">
    <property type="protein sequence ID" value="GAA0186200.1"/>
    <property type="molecule type" value="Genomic_DNA"/>
</dbReference>
<dbReference type="Pfam" id="PF04000">
    <property type="entry name" value="Sas10_Utp3"/>
    <property type="match status" value="1"/>
</dbReference>